<dbReference type="Pfam" id="PF00501">
    <property type="entry name" value="AMP-binding"/>
    <property type="match status" value="1"/>
</dbReference>
<dbReference type="eggNOG" id="COG1541">
    <property type="taxonomic scope" value="Bacteria"/>
</dbReference>
<dbReference type="HOGENOM" id="CLU_035301_1_3_4"/>
<reference evidence="3 4" key="1">
    <citation type="journal article" date="2006" name="J. Bacteriol.">
        <title>Comparison of the genome sequence of the poultry pathogen Bordetella avium with those of B. bronchiseptica, B. pertussis, and B. parapertussis reveals extensive diversity in surface structures associated with host interaction.</title>
        <authorList>
            <person name="Sebaihia M."/>
            <person name="Preston A."/>
            <person name="Maskell D.J."/>
            <person name="Kuzmiak H."/>
            <person name="Connell T.D."/>
            <person name="King N.D."/>
            <person name="Orndorff P.E."/>
            <person name="Miyamoto D.M."/>
            <person name="Thomson N.R."/>
            <person name="Harris D."/>
            <person name="Goble A."/>
            <person name="Lord A."/>
            <person name="Murphy L."/>
            <person name="Quail M.A."/>
            <person name="Rutter S."/>
            <person name="Squares R."/>
            <person name="Squares S."/>
            <person name="Woodward J."/>
            <person name="Parkhill J."/>
            <person name="Temple L.M."/>
        </authorList>
    </citation>
    <scope>NUCLEOTIDE SEQUENCE [LARGE SCALE GENOMIC DNA]</scope>
    <source>
        <strain evidence="3 4">197N</strain>
    </source>
</reference>
<evidence type="ECO:0000256" key="1">
    <source>
        <dbReference type="SAM" id="MobiDB-lite"/>
    </source>
</evidence>
<dbReference type="EMBL" id="AM167904">
    <property type="protein sequence ID" value="CAJ47787.1"/>
    <property type="molecule type" value="Genomic_DNA"/>
</dbReference>
<organism evidence="3 4">
    <name type="scientific">Bordetella avium (strain 197N)</name>
    <dbReference type="NCBI Taxonomy" id="360910"/>
    <lineage>
        <taxon>Bacteria</taxon>
        <taxon>Pseudomonadati</taxon>
        <taxon>Pseudomonadota</taxon>
        <taxon>Betaproteobacteria</taxon>
        <taxon>Burkholderiales</taxon>
        <taxon>Alcaligenaceae</taxon>
        <taxon>Bordetella</taxon>
    </lineage>
</organism>
<dbReference type="InterPro" id="IPR042099">
    <property type="entry name" value="ANL_N_sf"/>
</dbReference>
<dbReference type="STRING" id="360910.BAV0181"/>
<evidence type="ECO:0000259" key="2">
    <source>
        <dbReference type="Pfam" id="PF00501"/>
    </source>
</evidence>
<evidence type="ECO:0000313" key="4">
    <source>
        <dbReference type="Proteomes" id="UP000001977"/>
    </source>
</evidence>
<proteinExistence type="predicted"/>
<feature type="domain" description="AMP-dependent synthetase/ligase" evidence="2">
    <location>
        <begin position="142"/>
        <end position="286"/>
    </location>
</feature>
<dbReference type="Proteomes" id="UP000001977">
    <property type="component" value="Chromosome"/>
</dbReference>
<dbReference type="EC" id="6.2.1.30" evidence="3"/>
<dbReference type="PANTHER" id="PTHR43845:SF1">
    <property type="entry name" value="BLR5969 PROTEIN"/>
    <property type="match status" value="1"/>
</dbReference>
<protein>
    <submittedName>
        <fullName evidence="3">Phenylacetate-coenzyme A ligase</fullName>
        <ecNumber evidence="3">6.2.1.30</ecNumber>
    </submittedName>
</protein>
<dbReference type="GeneID" id="92936572"/>
<dbReference type="OrthoDB" id="56632at2"/>
<dbReference type="InterPro" id="IPR045851">
    <property type="entry name" value="AMP-bd_C_sf"/>
</dbReference>
<feature type="compositionally biased region" description="Basic and acidic residues" evidence="1">
    <location>
        <begin position="412"/>
        <end position="421"/>
    </location>
</feature>
<name>Q2L0T5_BORA1</name>
<dbReference type="Gene3D" id="3.40.50.12780">
    <property type="entry name" value="N-terminal domain of ligase-like"/>
    <property type="match status" value="1"/>
</dbReference>
<accession>Q2L0T5</accession>
<sequence>MSEFFDTLETRDPAARERALMQALPDAIAHAQARSAAIAEQLRGVDAASITSRAALATLPVLRKHELLALQQQRRDSAEPAGALKAFGGFSAVGWSEIARVFASPGPIYEPETPRPDYWRFARALYAAGFRAGELAYNCFSYHFTPAGSMMETAAHAVGCAVFPGGTGQTEQQVRAIQDLAPSGYTGTPSFLKIILEKADELGIPLTSLKRALVSGEAFPPSLRDWLAARGIAGYQAYGSADLGMIAFETPAREGLVLGEDLILEIVRPGTGLPLPDGEVGEVVITTLNPDYPLVRFGTGDLSAVLPGRSPCGRSNTRIRGWLGRADQTTKVRGMFVHPSQVAEVLRRHPEAGRARLVISGTTGAEQMMLHVEAAALPADLARRLVETVRDITKLRADVRRAEPGSLPNDGKVIEDVRRYD</sequence>
<dbReference type="AlphaFoldDB" id="Q2L0T5"/>
<dbReference type="GO" id="GO:0047475">
    <property type="term" value="F:phenylacetate-CoA ligase activity"/>
    <property type="evidence" value="ECO:0007669"/>
    <property type="project" value="UniProtKB-EC"/>
</dbReference>
<dbReference type="SUPFAM" id="SSF56801">
    <property type="entry name" value="Acetyl-CoA synthetase-like"/>
    <property type="match status" value="1"/>
</dbReference>
<gene>
    <name evidence="3" type="primary">paaK</name>
    <name evidence="3" type="ordered locus">BAV0181</name>
</gene>
<keyword evidence="3" id="KW-0436">Ligase</keyword>
<dbReference type="PANTHER" id="PTHR43845">
    <property type="entry name" value="BLR5969 PROTEIN"/>
    <property type="match status" value="1"/>
</dbReference>
<feature type="region of interest" description="Disordered" evidence="1">
    <location>
        <begin position="402"/>
        <end position="421"/>
    </location>
</feature>
<dbReference type="KEGG" id="bav:BAV0181"/>
<dbReference type="RefSeq" id="WP_012415885.1">
    <property type="nucleotide sequence ID" value="NC_010645.1"/>
</dbReference>
<evidence type="ECO:0000313" key="3">
    <source>
        <dbReference type="EMBL" id="CAJ47787.1"/>
    </source>
</evidence>
<dbReference type="Gene3D" id="3.30.300.30">
    <property type="match status" value="1"/>
</dbReference>
<dbReference type="InterPro" id="IPR000873">
    <property type="entry name" value="AMP-dep_synth/lig_dom"/>
</dbReference>
<keyword evidence="4" id="KW-1185">Reference proteome</keyword>